<sequence length="99" mass="11186">MWPLRSEGTTKSGRPKKRPPLRKLSESPPRNERLPALSGFRACSSRIWSPDSTTTSMPTSALGIRATIFANTRATIGYRQRRATKHRWSGRRPSSARIH</sequence>
<dbReference type="EMBL" id="HBUE01270858">
    <property type="protein sequence ID" value="CAG6563890.1"/>
    <property type="molecule type" value="Transcribed_RNA"/>
</dbReference>
<reference evidence="2" key="1">
    <citation type="submission" date="2021-05" db="EMBL/GenBank/DDBJ databases">
        <authorList>
            <person name="Alioto T."/>
            <person name="Alioto T."/>
            <person name="Gomez Garrido J."/>
        </authorList>
    </citation>
    <scope>NUCLEOTIDE SEQUENCE</scope>
</reference>
<accession>A0A8D8DM73</accession>
<proteinExistence type="predicted"/>
<dbReference type="EMBL" id="HBUE01021390">
    <property type="protein sequence ID" value="CAG6452831.1"/>
    <property type="molecule type" value="Transcribed_RNA"/>
</dbReference>
<dbReference type="EMBL" id="HBUE01270860">
    <property type="protein sequence ID" value="CAG6563893.1"/>
    <property type="molecule type" value="Transcribed_RNA"/>
</dbReference>
<dbReference type="EMBL" id="HBUE01165571">
    <property type="protein sequence ID" value="CAG6512440.1"/>
    <property type="molecule type" value="Transcribed_RNA"/>
</dbReference>
<evidence type="ECO:0000256" key="1">
    <source>
        <dbReference type="SAM" id="MobiDB-lite"/>
    </source>
</evidence>
<dbReference type="EMBL" id="HBUE01021389">
    <property type="protein sequence ID" value="CAG6452828.1"/>
    <property type="molecule type" value="Transcribed_RNA"/>
</dbReference>
<feature type="region of interest" description="Disordered" evidence="1">
    <location>
        <begin position="80"/>
        <end position="99"/>
    </location>
</feature>
<dbReference type="EMBL" id="HBUE01165569">
    <property type="protein sequence ID" value="CAG6512437.1"/>
    <property type="molecule type" value="Transcribed_RNA"/>
</dbReference>
<name>A0A8D8DM73_CULPI</name>
<organism evidence="2">
    <name type="scientific">Culex pipiens</name>
    <name type="common">House mosquito</name>
    <dbReference type="NCBI Taxonomy" id="7175"/>
    <lineage>
        <taxon>Eukaryota</taxon>
        <taxon>Metazoa</taxon>
        <taxon>Ecdysozoa</taxon>
        <taxon>Arthropoda</taxon>
        <taxon>Hexapoda</taxon>
        <taxon>Insecta</taxon>
        <taxon>Pterygota</taxon>
        <taxon>Neoptera</taxon>
        <taxon>Endopterygota</taxon>
        <taxon>Diptera</taxon>
        <taxon>Nematocera</taxon>
        <taxon>Culicoidea</taxon>
        <taxon>Culicidae</taxon>
        <taxon>Culicinae</taxon>
        <taxon>Culicini</taxon>
        <taxon>Culex</taxon>
        <taxon>Culex</taxon>
    </lineage>
</organism>
<dbReference type="EMBL" id="HBUE01021388">
    <property type="protein sequence ID" value="CAG6452826.1"/>
    <property type="molecule type" value="Transcribed_RNA"/>
</dbReference>
<evidence type="ECO:0000313" key="2">
    <source>
        <dbReference type="EMBL" id="CAG6512437.1"/>
    </source>
</evidence>
<feature type="compositionally biased region" description="Basic and acidic residues" evidence="1">
    <location>
        <begin position="23"/>
        <end position="33"/>
    </location>
</feature>
<protein>
    <submittedName>
        <fullName evidence="2">(northern house mosquito) hypothetical protein</fullName>
    </submittedName>
</protein>
<feature type="compositionally biased region" description="Basic residues" evidence="1">
    <location>
        <begin position="80"/>
        <end position="90"/>
    </location>
</feature>
<dbReference type="AlphaFoldDB" id="A0A8D8DM73"/>
<feature type="region of interest" description="Disordered" evidence="1">
    <location>
        <begin position="1"/>
        <end position="36"/>
    </location>
</feature>